<dbReference type="AlphaFoldDB" id="A0AAV5C1N4"/>
<protein>
    <submittedName>
        <fullName evidence="2">Uncharacterized protein</fullName>
    </submittedName>
</protein>
<evidence type="ECO:0000256" key="1">
    <source>
        <dbReference type="SAM" id="MobiDB-lite"/>
    </source>
</evidence>
<keyword evidence="3" id="KW-1185">Reference proteome</keyword>
<feature type="compositionally biased region" description="Polar residues" evidence="1">
    <location>
        <begin position="65"/>
        <end position="82"/>
    </location>
</feature>
<feature type="region of interest" description="Disordered" evidence="1">
    <location>
        <begin position="225"/>
        <end position="252"/>
    </location>
</feature>
<dbReference type="PANTHER" id="PTHR48429">
    <property type="entry name" value="AGENET DOMAIN-CONTAINING PROTEIN"/>
    <property type="match status" value="1"/>
</dbReference>
<feature type="region of interest" description="Disordered" evidence="1">
    <location>
        <begin position="1"/>
        <end position="82"/>
    </location>
</feature>
<feature type="compositionally biased region" description="Polar residues" evidence="1">
    <location>
        <begin position="21"/>
        <end position="32"/>
    </location>
</feature>
<name>A0AAV5C1N4_ELECO</name>
<proteinExistence type="predicted"/>
<accession>A0AAV5C1N4</accession>
<gene>
    <name evidence="2" type="primary">ga07818</name>
    <name evidence="2" type="ORF">PR202_ga07818</name>
</gene>
<dbReference type="EMBL" id="BQKI01000003">
    <property type="protein sequence ID" value="GJM91449.1"/>
    <property type="molecule type" value="Genomic_DNA"/>
</dbReference>
<sequence length="428" mass="46245">MLLKSVGESDIAGNMDGNAHNMDSQIDLSNKQPKSSNSPTVSTVVPTEKDHSQSTSSGMIGGPEHSQSTQSRMTDDPSSTQSQLDHFVPVLMNEKGIVSEQLSSSHNASESCPAADNYFEVVHDDHSLDRLNMPSTELDSRKLNNETFPEFSPLEYVTDSYHFEHVNQESEVDLGTGIPDTSSFSGDEHEVLGNHQAVLPSVKDSGMSILNQESSFMVDAKSALEDDEEHNIISPDSKPEVENPSVSMNPNTDTVCTGTESIAKEDKEHAISMGELRTGETQDKSGNQDVQSEKCQTDGSIIQPERHKDVATPSTFTSSENAVEKIVGTSLNARNDLDAHVQVYMQNIRARMIVADTNDVFLATDTVLSRDADCSPGSVLSQGKKLGSSADEICADATCGPPSVISCTDPLSPKRWTSQQQFALSDTS</sequence>
<dbReference type="Proteomes" id="UP001054889">
    <property type="component" value="Unassembled WGS sequence"/>
</dbReference>
<dbReference type="PANTHER" id="PTHR48429:SF1">
    <property type="entry name" value="AGENET DOMAIN-CONTAINING PROTEIN"/>
    <property type="match status" value="1"/>
</dbReference>
<evidence type="ECO:0000313" key="3">
    <source>
        <dbReference type="Proteomes" id="UP001054889"/>
    </source>
</evidence>
<dbReference type="InterPro" id="IPR055274">
    <property type="entry name" value="SWO1"/>
</dbReference>
<comment type="caution">
    <text evidence="2">The sequence shown here is derived from an EMBL/GenBank/DDBJ whole genome shotgun (WGS) entry which is preliminary data.</text>
</comment>
<reference evidence="2" key="2">
    <citation type="submission" date="2021-12" db="EMBL/GenBank/DDBJ databases">
        <title>Resequencing data analysis of finger millet.</title>
        <authorList>
            <person name="Hatakeyama M."/>
            <person name="Aluri S."/>
            <person name="Balachadran M.T."/>
            <person name="Sivarajan S.R."/>
            <person name="Poveda L."/>
            <person name="Shimizu-Inatsugi R."/>
            <person name="Schlapbach R."/>
            <person name="Sreeman S.M."/>
            <person name="Shimizu K.K."/>
        </authorList>
    </citation>
    <scope>NUCLEOTIDE SEQUENCE</scope>
</reference>
<feature type="region of interest" description="Disordered" evidence="1">
    <location>
        <begin position="279"/>
        <end position="298"/>
    </location>
</feature>
<organism evidence="2 3">
    <name type="scientific">Eleusine coracana subsp. coracana</name>
    <dbReference type="NCBI Taxonomy" id="191504"/>
    <lineage>
        <taxon>Eukaryota</taxon>
        <taxon>Viridiplantae</taxon>
        <taxon>Streptophyta</taxon>
        <taxon>Embryophyta</taxon>
        <taxon>Tracheophyta</taxon>
        <taxon>Spermatophyta</taxon>
        <taxon>Magnoliopsida</taxon>
        <taxon>Liliopsida</taxon>
        <taxon>Poales</taxon>
        <taxon>Poaceae</taxon>
        <taxon>PACMAD clade</taxon>
        <taxon>Chloridoideae</taxon>
        <taxon>Cynodonteae</taxon>
        <taxon>Eleusininae</taxon>
        <taxon>Eleusine</taxon>
    </lineage>
</organism>
<feature type="compositionally biased region" description="Low complexity" evidence="1">
    <location>
        <begin position="33"/>
        <end position="46"/>
    </location>
</feature>
<evidence type="ECO:0000313" key="2">
    <source>
        <dbReference type="EMBL" id="GJM91449.1"/>
    </source>
</evidence>
<reference evidence="2" key="1">
    <citation type="journal article" date="2018" name="DNA Res.">
        <title>Multiple hybrid de novo genome assembly of finger millet, an orphan allotetraploid crop.</title>
        <authorList>
            <person name="Hatakeyama M."/>
            <person name="Aluri S."/>
            <person name="Balachadran M.T."/>
            <person name="Sivarajan S.R."/>
            <person name="Patrignani A."/>
            <person name="Gruter S."/>
            <person name="Poveda L."/>
            <person name="Shimizu-Inatsugi R."/>
            <person name="Baeten J."/>
            <person name="Francoijs K.J."/>
            <person name="Nataraja K.N."/>
            <person name="Reddy Y.A.N."/>
            <person name="Phadnis S."/>
            <person name="Ravikumar R.L."/>
            <person name="Schlapbach R."/>
            <person name="Sreeman S.M."/>
            <person name="Shimizu K.K."/>
        </authorList>
    </citation>
    <scope>NUCLEOTIDE SEQUENCE</scope>
</reference>